<feature type="compositionally biased region" description="Basic and acidic residues" evidence="2">
    <location>
        <begin position="452"/>
        <end position="469"/>
    </location>
</feature>
<dbReference type="Pfam" id="PF20167">
    <property type="entry name" value="Transposase_32"/>
    <property type="match status" value="1"/>
</dbReference>
<sequence length="475" mass="55193">MASSSKRRRAGKQVATDEEFDAQRFKTEFHQQFYNSYVASKDIIPDTRFNLEEGEFPEIGQQIELRGWKRLAKPKLKVGQSIIREFYANARTNEDTDEEQPHFQTFVRGEVVKFNMENIKAVRRLDEQLESDTNFRRRMNPANQNLENVIQDLCVRGSTWELGARNNPLYLKRRDLRPLTRGWHEFIIHNILPTSNQSEITVKRAAVGVSYRAPNSDEAVPKIRPITAAVMENIRYPHHQPPPPPPQPQQYVGEGEHQEQPTYDAQMPQGYGWVQLQADMANLRTTQTEFYESILAQNASYGLRLREVEAKQNDMWAEQNQFYKDVRAYQEQQKEYQKLQQEQFQQMQAEQAQIHKELTNYKKNFSTHMGKMNKNFEDQRTEMGNINHNILSHTVSSEAKSYYTCWGLQQINPSLSPVPPTSIFTLIQNNVQENKPMFDGMLRPWPVGEPSIGDKGKAPVDKDALRDPNAESNNE</sequence>
<keyword evidence="5" id="KW-1185">Reference proteome</keyword>
<evidence type="ECO:0000256" key="2">
    <source>
        <dbReference type="SAM" id="MobiDB-lite"/>
    </source>
</evidence>
<reference evidence="4 5" key="1">
    <citation type="journal article" date="2023" name="Plants (Basel)">
        <title>Bridging the Gap: Combining Genomics and Transcriptomics Approaches to Understand Stylosanthes scabra, an Orphan Legume from the Brazilian Caatinga.</title>
        <authorList>
            <person name="Ferreira-Neto J.R.C."/>
            <person name="da Silva M.D."/>
            <person name="Binneck E."/>
            <person name="de Melo N.F."/>
            <person name="da Silva R.H."/>
            <person name="de Melo A.L.T.M."/>
            <person name="Pandolfi V."/>
            <person name="Bustamante F.O."/>
            <person name="Brasileiro-Vidal A.C."/>
            <person name="Benko-Iseppon A.M."/>
        </authorList>
    </citation>
    <scope>NUCLEOTIDE SEQUENCE [LARGE SCALE GENOMIC DNA]</scope>
    <source>
        <tissue evidence="4">Leaves</tissue>
    </source>
</reference>
<organism evidence="4 5">
    <name type="scientific">Stylosanthes scabra</name>
    <dbReference type="NCBI Taxonomy" id="79078"/>
    <lineage>
        <taxon>Eukaryota</taxon>
        <taxon>Viridiplantae</taxon>
        <taxon>Streptophyta</taxon>
        <taxon>Embryophyta</taxon>
        <taxon>Tracheophyta</taxon>
        <taxon>Spermatophyta</taxon>
        <taxon>Magnoliopsida</taxon>
        <taxon>eudicotyledons</taxon>
        <taxon>Gunneridae</taxon>
        <taxon>Pentapetalae</taxon>
        <taxon>rosids</taxon>
        <taxon>fabids</taxon>
        <taxon>Fabales</taxon>
        <taxon>Fabaceae</taxon>
        <taxon>Papilionoideae</taxon>
        <taxon>50 kb inversion clade</taxon>
        <taxon>dalbergioids sensu lato</taxon>
        <taxon>Dalbergieae</taxon>
        <taxon>Pterocarpus clade</taxon>
        <taxon>Stylosanthes</taxon>
    </lineage>
</organism>
<evidence type="ECO:0000313" key="4">
    <source>
        <dbReference type="EMBL" id="MED6165764.1"/>
    </source>
</evidence>
<dbReference type="EMBL" id="JASCZI010124032">
    <property type="protein sequence ID" value="MED6165764.1"/>
    <property type="molecule type" value="Genomic_DNA"/>
</dbReference>
<gene>
    <name evidence="4" type="ORF">PIB30_102695</name>
</gene>
<evidence type="ECO:0000313" key="5">
    <source>
        <dbReference type="Proteomes" id="UP001341840"/>
    </source>
</evidence>
<dbReference type="Proteomes" id="UP001341840">
    <property type="component" value="Unassembled WGS sequence"/>
</dbReference>
<feature type="region of interest" description="Disordered" evidence="2">
    <location>
        <begin position="446"/>
        <end position="475"/>
    </location>
</feature>
<dbReference type="InterPro" id="IPR046796">
    <property type="entry name" value="Transposase_32_dom"/>
</dbReference>
<accession>A0ABU6UY26</accession>
<protein>
    <recommendedName>
        <fullName evidence="3">Putative plant transposon protein domain-containing protein</fullName>
    </recommendedName>
</protein>
<feature type="compositionally biased region" description="Pro residues" evidence="2">
    <location>
        <begin position="239"/>
        <end position="248"/>
    </location>
</feature>
<comment type="caution">
    <text evidence="4">The sequence shown here is derived from an EMBL/GenBank/DDBJ whole genome shotgun (WGS) entry which is preliminary data.</text>
</comment>
<name>A0ABU6UY26_9FABA</name>
<evidence type="ECO:0000259" key="3">
    <source>
        <dbReference type="Pfam" id="PF20167"/>
    </source>
</evidence>
<keyword evidence="1" id="KW-0175">Coiled coil</keyword>
<feature type="region of interest" description="Disordered" evidence="2">
    <location>
        <begin position="235"/>
        <end position="264"/>
    </location>
</feature>
<proteinExistence type="predicted"/>
<evidence type="ECO:0000256" key="1">
    <source>
        <dbReference type="SAM" id="Coils"/>
    </source>
</evidence>
<feature type="coiled-coil region" evidence="1">
    <location>
        <begin position="329"/>
        <end position="364"/>
    </location>
</feature>
<feature type="domain" description="Putative plant transposon protein" evidence="3">
    <location>
        <begin position="66"/>
        <end position="207"/>
    </location>
</feature>